<dbReference type="SMART" id="SM00784">
    <property type="entry name" value="SPT2"/>
    <property type="match status" value="1"/>
</dbReference>
<gene>
    <name evidence="7" type="ORF">Poli38472_003583</name>
</gene>
<dbReference type="Proteomes" id="UP000794436">
    <property type="component" value="Unassembled WGS sequence"/>
</dbReference>
<dbReference type="OrthoDB" id="1919336at2759"/>
<dbReference type="SUPFAM" id="SSF47769">
    <property type="entry name" value="SAM/Pointed domain"/>
    <property type="match status" value="1"/>
</dbReference>
<accession>A0A8K1FPP0</accession>
<protein>
    <recommendedName>
        <fullName evidence="9">TFIIS N-terminal domain-containing protein</fullName>
    </recommendedName>
</protein>
<dbReference type="EMBL" id="SPLM01000036">
    <property type="protein sequence ID" value="TMW65818.1"/>
    <property type="molecule type" value="Genomic_DNA"/>
</dbReference>
<evidence type="ECO:0000313" key="8">
    <source>
        <dbReference type="Proteomes" id="UP000794436"/>
    </source>
</evidence>
<feature type="domain" description="SAM" evidence="5">
    <location>
        <begin position="326"/>
        <end position="391"/>
    </location>
</feature>
<comment type="subcellular location">
    <subcellularLocation>
        <location evidence="3">Nucleus</location>
    </subcellularLocation>
</comment>
<keyword evidence="2" id="KW-0175">Coiled coil</keyword>
<evidence type="ECO:0000313" key="7">
    <source>
        <dbReference type="EMBL" id="TMW65818.1"/>
    </source>
</evidence>
<evidence type="ECO:0000256" key="4">
    <source>
        <dbReference type="SAM" id="MobiDB-lite"/>
    </source>
</evidence>
<dbReference type="AlphaFoldDB" id="A0A8K1FPP0"/>
<feature type="compositionally biased region" description="Basic and acidic residues" evidence="4">
    <location>
        <begin position="118"/>
        <end position="141"/>
    </location>
</feature>
<feature type="compositionally biased region" description="Polar residues" evidence="4">
    <location>
        <begin position="157"/>
        <end position="170"/>
    </location>
</feature>
<reference evidence="7" key="1">
    <citation type="submission" date="2019-03" db="EMBL/GenBank/DDBJ databases">
        <title>Long read genome sequence of the mycoparasitic Pythium oligandrum ATCC 38472 isolated from sugarbeet rhizosphere.</title>
        <authorList>
            <person name="Gaulin E."/>
        </authorList>
    </citation>
    <scope>NUCLEOTIDE SEQUENCE</scope>
    <source>
        <strain evidence="7">ATCC 38472_TT</strain>
    </source>
</reference>
<name>A0A8K1FPP0_PYTOL</name>
<sequence>MATTSGDVQAMARQIERLVTRPGWQSDAGLASDMMGVLGKLTTVKVDVDLLKSTGIGKMVKKLTKHQDDVVKGYSASLMNKWMTQVGVAGEKPGKPSAANARSASPALPQNGGGSDPNRYESARKKLQEKYAAEKAKREARTVQVLNRPITGKKRSTTISAAPSRSSTVARSKLMAQRRPLGMAGSRAPSTSTSNPLTPPVRRPMPSPPMQRRPASAPLSSNDPEEIHRRRIERLRALAVQQEQDRDGAKNGRPSASGRAPAGQKASASRPNAPAKSVDPRKAMLDRMIPRVCGVSTDTSASGKTKKSADGSKSSGKKAKNVSYSEGQREVIQWLKRLDVDMSDYAQAFFDNGFDSIKLLNEIKPRDLESMVPKAGHQRMIEKALNDLKRKQSTAASSRPRSAQRERDLPRRKPQRDSYFDEDSDDSFVVSDGDEYAPGVITAMLRKGRKRSYSIDSTDSYNMEASYAEIQHEEERSKRIGEYEDYREELRNKNMLKKSKK</sequence>
<dbReference type="Pfam" id="PF08243">
    <property type="entry name" value="SPT2"/>
    <property type="match status" value="1"/>
</dbReference>
<dbReference type="SUPFAM" id="SSF47676">
    <property type="entry name" value="Conserved domain common to transcription factors TFIIS, elongin A, CRSP70"/>
    <property type="match status" value="1"/>
</dbReference>
<dbReference type="PROSITE" id="PS50105">
    <property type="entry name" value="SAM_DOMAIN"/>
    <property type="match status" value="1"/>
</dbReference>
<dbReference type="Pfam" id="PF00536">
    <property type="entry name" value="SAM_1"/>
    <property type="match status" value="1"/>
</dbReference>
<dbReference type="InterPro" id="IPR013761">
    <property type="entry name" value="SAM/pointed_sf"/>
</dbReference>
<feature type="compositionally biased region" description="Pro residues" evidence="4">
    <location>
        <begin position="197"/>
        <end position="211"/>
    </location>
</feature>
<dbReference type="InterPro" id="IPR017923">
    <property type="entry name" value="TFIIS_N"/>
</dbReference>
<feature type="region of interest" description="Disordered" evidence="4">
    <location>
        <begin position="239"/>
        <end position="326"/>
    </location>
</feature>
<dbReference type="InterPro" id="IPR001660">
    <property type="entry name" value="SAM"/>
</dbReference>
<feature type="domain" description="TFIIS N-terminal" evidence="6">
    <location>
        <begin position="13"/>
        <end position="89"/>
    </location>
</feature>
<dbReference type="GO" id="GO:0005634">
    <property type="term" value="C:nucleus"/>
    <property type="evidence" value="ECO:0007669"/>
    <property type="project" value="UniProtKB-SubCell"/>
</dbReference>
<dbReference type="InterPro" id="IPR035441">
    <property type="entry name" value="TFIIS/LEDGF_dom_sf"/>
</dbReference>
<feature type="compositionally biased region" description="Basic and acidic residues" evidence="4">
    <location>
        <begin position="403"/>
        <end position="419"/>
    </location>
</feature>
<evidence type="ECO:0000259" key="6">
    <source>
        <dbReference type="PROSITE" id="PS51319"/>
    </source>
</evidence>
<feature type="region of interest" description="Disordered" evidence="4">
    <location>
        <begin position="388"/>
        <end position="426"/>
    </location>
</feature>
<proteinExistence type="inferred from homology"/>
<dbReference type="InterPro" id="IPR013256">
    <property type="entry name" value="Chromatin_SPT2"/>
</dbReference>
<evidence type="ECO:0000256" key="1">
    <source>
        <dbReference type="ARBA" id="ARBA00006461"/>
    </source>
</evidence>
<feature type="compositionally biased region" description="Basic and acidic residues" evidence="4">
    <location>
        <begin position="278"/>
        <end position="289"/>
    </location>
</feature>
<dbReference type="Gene3D" id="1.10.150.50">
    <property type="entry name" value="Transcription Factor, Ets-1"/>
    <property type="match status" value="1"/>
</dbReference>
<comment type="caution">
    <text evidence="7">The sequence shown here is derived from an EMBL/GenBank/DDBJ whole genome shotgun (WGS) entry which is preliminary data.</text>
</comment>
<evidence type="ECO:0000256" key="3">
    <source>
        <dbReference type="PROSITE-ProRule" id="PRU00649"/>
    </source>
</evidence>
<comment type="similarity">
    <text evidence="1">Belongs to the SPT2 family.</text>
</comment>
<evidence type="ECO:0000259" key="5">
    <source>
        <dbReference type="PROSITE" id="PS50105"/>
    </source>
</evidence>
<dbReference type="Pfam" id="PF08711">
    <property type="entry name" value="Med26"/>
    <property type="match status" value="1"/>
</dbReference>
<feature type="compositionally biased region" description="Low complexity" evidence="4">
    <location>
        <begin position="96"/>
        <end position="109"/>
    </location>
</feature>
<dbReference type="SMART" id="SM00454">
    <property type="entry name" value="SAM"/>
    <property type="match status" value="1"/>
</dbReference>
<evidence type="ECO:0008006" key="9">
    <source>
        <dbReference type="Google" id="ProtNLM"/>
    </source>
</evidence>
<keyword evidence="3" id="KW-0539">Nucleus</keyword>
<dbReference type="Gene3D" id="1.20.930.10">
    <property type="entry name" value="Conserved domain common to transcription factors TFIIS, elongin A, CRSP70"/>
    <property type="match status" value="1"/>
</dbReference>
<feature type="region of interest" description="Disordered" evidence="4">
    <location>
        <begin position="88"/>
        <end position="226"/>
    </location>
</feature>
<organism evidence="7 8">
    <name type="scientific">Pythium oligandrum</name>
    <name type="common">Mycoparasitic fungus</name>
    <dbReference type="NCBI Taxonomy" id="41045"/>
    <lineage>
        <taxon>Eukaryota</taxon>
        <taxon>Sar</taxon>
        <taxon>Stramenopiles</taxon>
        <taxon>Oomycota</taxon>
        <taxon>Peronosporomycetes</taxon>
        <taxon>Pythiales</taxon>
        <taxon>Pythiaceae</taxon>
        <taxon>Pythium</taxon>
    </lineage>
</organism>
<evidence type="ECO:0000256" key="2">
    <source>
        <dbReference type="ARBA" id="ARBA00023054"/>
    </source>
</evidence>
<dbReference type="PROSITE" id="PS51319">
    <property type="entry name" value="TFIIS_N"/>
    <property type="match status" value="1"/>
</dbReference>
<keyword evidence="8" id="KW-1185">Reference proteome</keyword>